<keyword evidence="3" id="KW-1185">Reference proteome</keyword>
<dbReference type="KEGG" id="mrob:HH214_15505"/>
<dbReference type="AlphaFoldDB" id="A0A7L5E1Y7"/>
<dbReference type="EMBL" id="CP051682">
    <property type="protein sequence ID" value="QJD97175.1"/>
    <property type="molecule type" value="Genomic_DNA"/>
</dbReference>
<reference evidence="2 3" key="1">
    <citation type="submission" date="2020-04" db="EMBL/GenBank/DDBJ databases">
        <title>Genome sequencing of novel species.</title>
        <authorList>
            <person name="Heo J."/>
            <person name="Kim S.-J."/>
            <person name="Kim J.-S."/>
            <person name="Hong S.-B."/>
            <person name="Kwon S.-W."/>
        </authorList>
    </citation>
    <scope>NUCLEOTIDE SEQUENCE [LARGE SCALE GENOMIC DNA]</scope>
    <source>
        <strain evidence="2 3">F39-2</strain>
    </source>
</reference>
<feature type="region of interest" description="Disordered" evidence="1">
    <location>
        <begin position="1"/>
        <end position="45"/>
    </location>
</feature>
<evidence type="ECO:0000256" key="1">
    <source>
        <dbReference type="SAM" id="MobiDB-lite"/>
    </source>
</evidence>
<name>A0A7L5E1Y7_9SPHI</name>
<dbReference type="RefSeq" id="WP_169609119.1">
    <property type="nucleotide sequence ID" value="NZ_CP051682.1"/>
</dbReference>
<feature type="region of interest" description="Disordered" evidence="1">
    <location>
        <begin position="57"/>
        <end position="77"/>
    </location>
</feature>
<evidence type="ECO:0000313" key="3">
    <source>
        <dbReference type="Proteomes" id="UP000503278"/>
    </source>
</evidence>
<organism evidence="2 3">
    <name type="scientific">Mucilaginibacter robiniae</name>
    <dbReference type="NCBI Taxonomy" id="2728022"/>
    <lineage>
        <taxon>Bacteria</taxon>
        <taxon>Pseudomonadati</taxon>
        <taxon>Bacteroidota</taxon>
        <taxon>Sphingobacteriia</taxon>
        <taxon>Sphingobacteriales</taxon>
        <taxon>Sphingobacteriaceae</taxon>
        <taxon>Mucilaginibacter</taxon>
    </lineage>
</organism>
<proteinExistence type="predicted"/>
<dbReference type="Proteomes" id="UP000503278">
    <property type="component" value="Chromosome"/>
</dbReference>
<gene>
    <name evidence="2" type="ORF">HH214_15505</name>
</gene>
<evidence type="ECO:0000313" key="2">
    <source>
        <dbReference type="EMBL" id="QJD97175.1"/>
    </source>
</evidence>
<accession>A0A7L5E1Y7</accession>
<protein>
    <submittedName>
        <fullName evidence="2">Uncharacterized protein</fullName>
    </submittedName>
</protein>
<sequence length="77" mass="8307">MSLTPQPVADASEHSGDPPIQRVFLPPVGPNTAYDEDGHHDPFQHTHISNLRVVTRIQPKGSSSVKSAASFRAAHRG</sequence>